<reference evidence="6 7" key="1">
    <citation type="journal article" date="2004" name="Environ. Microbiol.">
        <title>Phylogeny-function analysis of (meta)genomic libraries: screening for expression of ribosomal RNA genes by large-insert library fluorescent in situ hybridization (LIL-FISH).</title>
        <authorList>
            <person name="Leveau J.H."/>
            <person name="Gerards S."/>
            <person name="de Boer W."/>
            <person name="van Veen J.A."/>
        </authorList>
    </citation>
    <scope>NUCLEOTIDE SEQUENCE [LARGE SCALE GENOMIC DNA]</scope>
    <source>
        <strain evidence="6 7">Ter331</strain>
    </source>
</reference>
<dbReference type="InterPro" id="IPR058245">
    <property type="entry name" value="NreC/VraR/RcsB-like_REC"/>
</dbReference>
<dbReference type="PANTHER" id="PTHR43214:SF17">
    <property type="entry name" value="TRANSCRIPTIONAL REGULATORY PROTEIN RCSB"/>
    <property type="match status" value="1"/>
</dbReference>
<dbReference type="EMBL" id="CP002745">
    <property type="protein sequence ID" value="AEK64188.1"/>
    <property type="molecule type" value="Genomic_DNA"/>
</dbReference>
<feature type="domain" description="HTH luxR-type" evidence="4">
    <location>
        <begin position="143"/>
        <end position="209"/>
    </location>
</feature>
<keyword evidence="2" id="KW-0238">DNA-binding</keyword>
<dbReference type="eggNOG" id="COG2197">
    <property type="taxonomic scope" value="Bacteria"/>
</dbReference>
<dbReference type="PROSITE" id="PS50110">
    <property type="entry name" value="RESPONSE_REGULATORY"/>
    <property type="match status" value="1"/>
</dbReference>
<dbReference type="AlphaFoldDB" id="G0AEI0"/>
<dbReference type="PANTHER" id="PTHR43214">
    <property type="entry name" value="TWO-COMPONENT RESPONSE REGULATOR"/>
    <property type="match status" value="1"/>
</dbReference>
<reference evidence="6 7" key="2">
    <citation type="journal article" date="2006" name="J. Microbiol. Methods">
        <title>Genomic flank-sequencing of plasposon insertion sites for rapid identification of functional genes.</title>
        <authorList>
            <person name="Leveau J.H."/>
            <person name="Gerards S."/>
            <person name="Fritsche K."/>
            <person name="Zondag G."/>
            <person name="van Veen J.A."/>
        </authorList>
    </citation>
    <scope>NUCLEOTIDE SEQUENCE [LARGE SCALE GENOMIC DNA]</scope>
    <source>
        <strain evidence="6 7">Ter331</strain>
    </source>
</reference>
<reference evidence="6 7" key="5">
    <citation type="journal article" date="2011" name="ISME J.">
        <title>Dual transcriptional profiling of a bacterial/fungal confrontation: Collimonas fungivorans versus Aspergillus niger.</title>
        <authorList>
            <person name="Mela F."/>
            <person name="Fritsche K."/>
            <person name="de Boer W."/>
            <person name="van Veen J.A."/>
            <person name="de Graaff L.H."/>
            <person name="van den Berg M."/>
            <person name="Leveau J.H."/>
        </authorList>
    </citation>
    <scope>NUCLEOTIDE SEQUENCE [LARGE SCALE GENOMIC DNA]</scope>
    <source>
        <strain evidence="6 7">Ter331</strain>
    </source>
</reference>
<reference evidence="6 7" key="4">
    <citation type="journal article" date="2010" name="Environ. Microbiol.">
        <title>The bacterial genus Collimonas: mycophagy, weathering and other adaptive solutions to life in oligotrophic soil environments.</title>
        <authorList>
            <person name="Leveau J.H."/>
            <person name="Uroz S."/>
            <person name="de Boer W."/>
        </authorList>
    </citation>
    <scope>NUCLEOTIDE SEQUENCE [LARGE SCALE GENOMIC DNA]</scope>
    <source>
        <strain evidence="6 7">Ter331</strain>
    </source>
</reference>
<dbReference type="Pfam" id="PF00196">
    <property type="entry name" value="GerE"/>
    <property type="match status" value="1"/>
</dbReference>
<evidence type="ECO:0000313" key="7">
    <source>
        <dbReference type="Proteomes" id="UP000008392"/>
    </source>
</evidence>
<dbReference type="InterPro" id="IPR000792">
    <property type="entry name" value="Tscrpt_reg_LuxR_C"/>
</dbReference>
<evidence type="ECO:0000256" key="1">
    <source>
        <dbReference type="ARBA" id="ARBA00022553"/>
    </source>
</evidence>
<dbReference type="SUPFAM" id="SSF46894">
    <property type="entry name" value="C-terminal effector domain of the bipartite response regulators"/>
    <property type="match status" value="1"/>
</dbReference>
<dbReference type="CDD" id="cd17535">
    <property type="entry name" value="REC_NarL-like"/>
    <property type="match status" value="1"/>
</dbReference>
<dbReference type="KEGG" id="cfu:CFU_4367"/>
<dbReference type="Proteomes" id="UP000008392">
    <property type="component" value="Chromosome"/>
</dbReference>
<keyword evidence="7" id="KW-1185">Reference proteome</keyword>
<dbReference type="SMART" id="SM00421">
    <property type="entry name" value="HTH_LUXR"/>
    <property type="match status" value="1"/>
</dbReference>
<dbReference type="InterPro" id="IPR016032">
    <property type="entry name" value="Sig_transdc_resp-reg_C-effctor"/>
</dbReference>
<reference evidence="7" key="6">
    <citation type="submission" date="2011-05" db="EMBL/GenBank/DDBJ databases">
        <title>Complete sequence of Collimonas fungivorans Ter331.</title>
        <authorList>
            <person name="Leveau J.H."/>
        </authorList>
    </citation>
    <scope>NUCLEOTIDE SEQUENCE [LARGE SCALE GENOMIC DNA]</scope>
    <source>
        <strain evidence="7">Ter331</strain>
    </source>
</reference>
<evidence type="ECO:0000313" key="6">
    <source>
        <dbReference type="EMBL" id="AEK64188.1"/>
    </source>
</evidence>
<dbReference type="GO" id="GO:0000160">
    <property type="term" value="P:phosphorelay signal transduction system"/>
    <property type="evidence" value="ECO:0007669"/>
    <property type="project" value="InterPro"/>
</dbReference>
<sequence length="215" mass="23542">MRGGNFMTKIILADDQPAIISGTRQYIEQMPGFTVVATASSTAELSERLLDTPCDLLITEFSLPINRIGRGCALFRQLKSNYPTLGLIVLTMIDIPAVLYQITNCGVKGLVHKSDEISELGRAMLEGSHAAPYIGKAALQLLKKGPSGRLPTRREAEVLKMYVVGNSLREIADRLNKSVKTVGLQKASAMRKMGLRNDIELGRYSCTMGRIGQPF</sequence>
<dbReference type="Gene3D" id="1.10.10.10">
    <property type="entry name" value="Winged helix-like DNA-binding domain superfamily/Winged helix DNA-binding domain"/>
    <property type="match status" value="1"/>
</dbReference>
<dbReference type="Pfam" id="PF00072">
    <property type="entry name" value="Response_reg"/>
    <property type="match status" value="1"/>
</dbReference>
<dbReference type="Gene3D" id="3.40.50.2300">
    <property type="match status" value="1"/>
</dbReference>
<dbReference type="GO" id="GO:0006355">
    <property type="term" value="P:regulation of DNA-templated transcription"/>
    <property type="evidence" value="ECO:0007669"/>
    <property type="project" value="InterPro"/>
</dbReference>
<evidence type="ECO:0000256" key="2">
    <source>
        <dbReference type="ARBA" id="ARBA00023125"/>
    </source>
</evidence>
<proteinExistence type="predicted"/>
<keyword evidence="1" id="KW-0597">Phosphoprotein</keyword>
<dbReference type="PROSITE" id="PS50043">
    <property type="entry name" value="HTH_LUXR_2"/>
    <property type="match status" value="1"/>
</dbReference>
<feature type="domain" description="Response regulatory" evidence="5">
    <location>
        <begin position="9"/>
        <end position="128"/>
    </location>
</feature>
<dbReference type="STRING" id="1005048.CFU_4367"/>
<dbReference type="InterPro" id="IPR001789">
    <property type="entry name" value="Sig_transdc_resp-reg_receiver"/>
</dbReference>
<dbReference type="HOGENOM" id="CLU_000445_90_3_4"/>
<dbReference type="CDD" id="cd06170">
    <property type="entry name" value="LuxR_C_like"/>
    <property type="match status" value="1"/>
</dbReference>
<name>G0AEI0_COLFT</name>
<accession>G0AEI0</accession>
<dbReference type="InterPro" id="IPR011006">
    <property type="entry name" value="CheY-like_superfamily"/>
</dbReference>
<dbReference type="GO" id="GO:0003677">
    <property type="term" value="F:DNA binding"/>
    <property type="evidence" value="ECO:0007669"/>
    <property type="project" value="UniProtKB-KW"/>
</dbReference>
<evidence type="ECO:0000256" key="3">
    <source>
        <dbReference type="PROSITE-ProRule" id="PRU00169"/>
    </source>
</evidence>
<dbReference type="SMART" id="SM00448">
    <property type="entry name" value="REC"/>
    <property type="match status" value="1"/>
</dbReference>
<evidence type="ECO:0000259" key="4">
    <source>
        <dbReference type="PROSITE" id="PS50043"/>
    </source>
</evidence>
<evidence type="ECO:0000259" key="5">
    <source>
        <dbReference type="PROSITE" id="PS50110"/>
    </source>
</evidence>
<dbReference type="PRINTS" id="PR00038">
    <property type="entry name" value="HTHLUXR"/>
</dbReference>
<dbReference type="SUPFAM" id="SSF52172">
    <property type="entry name" value="CheY-like"/>
    <property type="match status" value="1"/>
</dbReference>
<reference evidence="6 7" key="3">
    <citation type="journal article" date="2008" name="FEMS Microbiol. Ecol.">
        <title>Identification and characterization of genes underlying chitinolysis in Collimonas fungivorans Ter331.</title>
        <authorList>
            <person name="Fritsche K."/>
            <person name="de Boer W."/>
            <person name="Gerards S."/>
            <person name="van den Berg M."/>
            <person name="van Veen J.A."/>
            <person name="Leveau J.H."/>
        </authorList>
    </citation>
    <scope>NUCLEOTIDE SEQUENCE [LARGE SCALE GENOMIC DNA]</scope>
    <source>
        <strain evidence="6 7">Ter331</strain>
    </source>
</reference>
<dbReference type="InterPro" id="IPR036388">
    <property type="entry name" value="WH-like_DNA-bd_sf"/>
</dbReference>
<comment type="caution">
    <text evidence="3">Lacks conserved residue(s) required for the propagation of feature annotation.</text>
</comment>
<organism evidence="6 7">
    <name type="scientific">Collimonas fungivorans (strain Ter331)</name>
    <dbReference type="NCBI Taxonomy" id="1005048"/>
    <lineage>
        <taxon>Bacteria</taxon>
        <taxon>Pseudomonadati</taxon>
        <taxon>Pseudomonadota</taxon>
        <taxon>Betaproteobacteria</taxon>
        <taxon>Burkholderiales</taxon>
        <taxon>Oxalobacteraceae</taxon>
        <taxon>Collimonas</taxon>
    </lineage>
</organism>
<dbReference type="InterPro" id="IPR039420">
    <property type="entry name" value="WalR-like"/>
</dbReference>
<gene>
    <name evidence="6" type="ordered locus">CFU_4367</name>
</gene>
<protein>
    <submittedName>
        <fullName evidence="6">Two component transcriptional regulator, LuxR family</fullName>
    </submittedName>
</protein>